<dbReference type="RefSeq" id="WP_260189378.1">
    <property type="nucleotide sequence ID" value="NZ_JAFFZE010000004.1"/>
</dbReference>
<protein>
    <submittedName>
        <fullName evidence="1">Uncharacterized protein</fullName>
    </submittedName>
</protein>
<dbReference type="InterPro" id="IPR046274">
    <property type="entry name" value="DUF6307"/>
</dbReference>
<evidence type="ECO:0000313" key="1">
    <source>
        <dbReference type="EMBL" id="MCT2582025.1"/>
    </source>
</evidence>
<dbReference type="Pfam" id="PF19826">
    <property type="entry name" value="DUF6307"/>
    <property type="match status" value="1"/>
</dbReference>
<comment type="caution">
    <text evidence="1">The sequence shown here is derived from an EMBL/GenBank/DDBJ whole genome shotgun (WGS) entry which is preliminary data.</text>
</comment>
<keyword evidence="2" id="KW-1185">Reference proteome</keyword>
<dbReference type="Proteomes" id="UP001156441">
    <property type="component" value="Unassembled WGS sequence"/>
</dbReference>
<gene>
    <name evidence="1" type="ORF">JT362_02670</name>
</gene>
<accession>A0ABT2J3D6</accession>
<dbReference type="EMBL" id="JAFFZE010000004">
    <property type="protein sequence ID" value="MCT2582025.1"/>
    <property type="molecule type" value="Genomic_DNA"/>
</dbReference>
<evidence type="ECO:0000313" key="2">
    <source>
        <dbReference type="Proteomes" id="UP001156441"/>
    </source>
</evidence>
<proteinExistence type="predicted"/>
<name>A0ABT2J3D6_9PSEU</name>
<sequence length="51" mass="5859">MTDTTFVSRYEQRVTFVQDVLQKNATLNDKAARELAVHVVYAIDHIPEPAR</sequence>
<reference evidence="1 2" key="1">
    <citation type="submission" date="2021-02" db="EMBL/GenBank/DDBJ databases">
        <title>Actinophytocola xerophila sp. nov., isolated from soil of cotton cropping field.</title>
        <authorList>
            <person name="Huang R."/>
            <person name="Chen X."/>
            <person name="Ge X."/>
            <person name="Liu W."/>
        </authorList>
    </citation>
    <scope>NUCLEOTIDE SEQUENCE [LARGE SCALE GENOMIC DNA]</scope>
    <source>
        <strain evidence="1 2">S1-96</strain>
    </source>
</reference>
<organism evidence="1 2">
    <name type="scientific">Actinophytocola gossypii</name>
    <dbReference type="NCBI Taxonomy" id="2812003"/>
    <lineage>
        <taxon>Bacteria</taxon>
        <taxon>Bacillati</taxon>
        <taxon>Actinomycetota</taxon>
        <taxon>Actinomycetes</taxon>
        <taxon>Pseudonocardiales</taxon>
        <taxon>Pseudonocardiaceae</taxon>
    </lineage>
</organism>